<dbReference type="Proteomes" id="UP000070617">
    <property type="component" value="Unassembled WGS sequence"/>
</dbReference>
<gene>
    <name evidence="2" type="ORF">HMPREF3206_00488</name>
</gene>
<organism evidence="2 3">
    <name type="scientific">Fusobacterium equinum</name>
    <dbReference type="NCBI Taxonomy" id="134605"/>
    <lineage>
        <taxon>Bacteria</taxon>
        <taxon>Fusobacteriati</taxon>
        <taxon>Fusobacteriota</taxon>
        <taxon>Fusobacteriia</taxon>
        <taxon>Fusobacteriales</taxon>
        <taxon>Fusobacteriaceae</taxon>
        <taxon>Fusobacterium</taxon>
    </lineage>
</organism>
<dbReference type="SUPFAM" id="SSF55729">
    <property type="entry name" value="Acyl-CoA N-acyltransferases (Nat)"/>
    <property type="match status" value="1"/>
</dbReference>
<dbReference type="Gene3D" id="3.40.630.30">
    <property type="match status" value="1"/>
</dbReference>
<dbReference type="RefSeq" id="WP_008801076.1">
    <property type="nucleotide sequence ID" value="NZ_KQ956517.1"/>
</dbReference>
<evidence type="ECO:0000259" key="1">
    <source>
        <dbReference type="PROSITE" id="PS51186"/>
    </source>
</evidence>
<accession>A0A133NIR3</accession>
<dbReference type="STRING" id="134605.HMPREF3206_00488"/>
<dbReference type="GO" id="GO:0016747">
    <property type="term" value="F:acyltransferase activity, transferring groups other than amino-acyl groups"/>
    <property type="evidence" value="ECO:0007669"/>
    <property type="project" value="InterPro"/>
</dbReference>
<dbReference type="AlphaFoldDB" id="A0A133NIR3"/>
<proteinExistence type="predicted"/>
<reference evidence="3" key="1">
    <citation type="submission" date="2016-01" db="EMBL/GenBank/DDBJ databases">
        <authorList>
            <person name="Mitreva M."/>
            <person name="Pepin K.H."/>
            <person name="Mihindukulasuriya K.A."/>
            <person name="Fulton R."/>
            <person name="Fronick C."/>
            <person name="O'Laughlin M."/>
            <person name="Miner T."/>
            <person name="Herter B."/>
            <person name="Rosa B.A."/>
            <person name="Cordes M."/>
            <person name="Tomlinson C."/>
            <person name="Wollam A."/>
            <person name="Palsikar V.B."/>
            <person name="Mardis E.R."/>
            <person name="Wilson R.K."/>
        </authorList>
    </citation>
    <scope>NUCLEOTIDE SEQUENCE [LARGE SCALE GENOMIC DNA]</scope>
    <source>
        <strain evidence="3">CMW8396</strain>
    </source>
</reference>
<protein>
    <recommendedName>
        <fullName evidence="1">N-acetyltransferase domain-containing protein</fullName>
    </recommendedName>
</protein>
<evidence type="ECO:0000313" key="2">
    <source>
        <dbReference type="EMBL" id="KXA16137.1"/>
    </source>
</evidence>
<feature type="domain" description="N-acetyltransferase" evidence="1">
    <location>
        <begin position="1"/>
        <end position="88"/>
    </location>
</feature>
<evidence type="ECO:0000313" key="3">
    <source>
        <dbReference type="Proteomes" id="UP000070617"/>
    </source>
</evidence>
<dbReference type="InterPro" id="IPR000182">
    <property type="entry name" value="GNAT_dom"/>
</dbReference>
<dbReference type="PROSITE" id="PS51186">
    <property type="entry name" value="GNAT"/>
    <property type="match status" value="1"/>
</dbReference>
<keyword evidence="3" id="KW-1185">Reference proteome</keyword>
<dbReference type="InterPro" id="IPR016181">
    <property type="entry name" value="Acyl_CoA_acyltransferase"/>
</dbReference>
<comment type="caution">
    <text evidence="2">The sequence shown here is derived from an EMBL/GenBank/DDBJ whole genome shotgun (WGS) entry which is preliminary data.</text>
</comment>
<dbReference type="EMBL" id="LRPX01000021">
    <property type="protein sequence ID" value="KXA16137.1"/>
    <property type="molecule type" value="Genomic_DNA"/>
</dbReference>
<dbReference type="Pfam" id="PF00583">
    <property type="entry name" value="Acetyltransf_1"/>
    <property type="match status" value="1"/>
</dbReference>
<sequence length="89" mass="10752">MQKKVIYIGLYIIHSKYHRQGVGKNLFRKLENAFIQNKFQKIRLAVILENTISFQFWKQMEFIEKERKIWKGKSGLYKKVVIMEKCLKG</sequence>
<name>A0A133NIR3_9FUSO</name>
<dbReference type="CDD" id="cd04301">
    <property type="entry name" value="NAT_SF"/>
    <property type="match status" value="1"/>
</dbReference>